<feature type="compositionally biased region" description="Polar residues" evidence="1">
    <location>
        <begin position="44"/>
        <end position="68"/>
    </location>
</feature>
<feature type="region of interest" description="Disordered" evidence="1">
    <location>
        <begin position="399"/>
        <end position="653"/>
    </location>
</feature>
<feature type="compositionally biased region" description="Polar residues" evidence="1">
    <location>
        <begin position="103"/>
        <end position="115"/>
    </location>
</feature>
<feature type="compositionally biased region" description="Basic residues" evidence="1">
    <location>
        <begin position="539"/>
        <end position="551"/>
    </location>
</feature>
<dbReference type="EMBL" id="KL142413">
    <property type="protein sequence ID" value="KDR67619.1"/>
    <property type="molecule type" value="Genomic_DNA"/>
</dbReference>
<feature type="compositionally biased region" description="Basic and acidic residues" evidence="1">
    <location>
        <begin position="510"/>
        <end position="525"/>
    </location>
</feature>
<feature type="compositionally biased region" description="Basic and acidic residues" evidence="1">
    <location>
        <begin position="402"/>
        <end position="411"/>
    </location>
</feature>
<feature type="compositionally biased region" description="Basic and acidic residues" evidence="1">
    <location>
        <begin position="589"/>
        <end position="604"/>
    </location>
</feature>
<feature type="region of interest" description="Disordered" evidence="1">
    <location>
        <begin position="1"/>
        <end position="28"/>
    </location>
</feature>
<feature type="compositionally biased region" description="Low complexity" evidence="1">
    <location>
        <begin position="563"/>
        <end position="578"/>
    </location>
</feature>
<sequence length="653" mass="71195">MEDRRNRGETYDHKRLPSRPLVSGGTTHAVNGAAFEDLGTSLQAGTSRTTVNGGWGQSSSQVRSTAGQAQKFKPAPSRQPSPMPKSKYLSGQNAAGNRGYAASRSTSKKPTGQSKSVVDLDSDLSSSTDPMDLFSQPDYDVDPSTSQKPLVNHGKFKPPGCTTAAKSGQKSSSGQNKEDKKALEKKEKESQEVYIDPNGERHEYHPSFLPKKGKFAGMKISKNKVNHDESSQDASLPVSKSQEPISKENLSSKAYEPPRWADSMPGPSNRKKQEAFMDLTSPPKYAEDDSIVYVKHPSPLSGKSANSNRRLSPSPPRSRQPMLSRKPTTSENLAENTRFGPPKGRPLPRPIGRAALNAAEKEIPQSKQASQGPGSSQTRGGLSLTKALDIVPVASFYGWGESAKKRPESRGRSRSRSVSLECSSPKTIRKTKLEEFPVLSPPSSPPKPSAFPTMSPLRGAEPSPPPPKRSTMKRLASPSRVPSALPMPLPKPRRQDESKAKTQVKPSKANADKGKGKAKEISRPSDEDEEDMDSDYGKKNKKQSRQRKPKLKAFPMSTQVLASIGSSPSSSSQPFASRPGKRTSEGGSDDERVSKKFRMGRDSLLESPTRLPFEDEGDSMYRSACRPQHPLPLLRHTPSFKPHASSRENSRSH</sequence>
<feature type="region of interest" description="Disordered" evidence="1">
    <location>
        <begin position="44"/>
        <end position="383"/>
    </location>
</feature>
<proteinExistence type="predicted"/>
<protein>
    <submittedName>
        <fullName evidence="2">Uncharacterized protein</fullName>
    </submittedName>
</protein>
<feature type="compositionally biased region" description="Pro residues" evidence="1">
    <location>
        <begin position="439"/>
        <end position="449"/>
    </location>
</feature>
<dbReference type="HOGENOM" id="CLU_419795_0_0_1"/>
<evidence type="ECO:0000313" key="2">
    <source>
        <dbReference type="EMBL" id="KDR67619.1"/>
    </source>
</evidence>
<name>A0A067SIS3_GALM3</name>
<feature type="compositionally biased region" description="Low complexity" evidence="1">
    <location>
        <begin position="116"/>
        <end position="127"/>
    </location>
</feature>
<organism evidence="2 3">
    <name type="scientific">Galerina marginata (strain CBS 339.88)</name>
    <dbReference type="NCBI Taxonomy" id="685588"/>
    <lineage>
        <taxon>Eukaryota</taxon>
        <taxon>Fungi</taxon>
        <taxon>Dikarya</taxon>
        <taxon>Basidiomycota</taxon>
        <taxon>Agaricomycotina</taxon>
        <taxon>Agaricomycetes</taxon>
        <taxon>Agaricomycetidae</taxon>
        <taxon>Agaricales</taxon>
        <taxon>Agaricineae</taxon>
        <taxon>Strophariaceae</taxon>
        <taxon>Galerina</taxon>
    </lineage>
</organism>
<feature type="compositionally biased region" description="Basic and acidic residues" evidence="1">
    <location>
        <begin position="1"/>
        <end position="15"/>
    </location>
</feature>
<feature type="compositionally biased region" description="Polar residues" evidence="1">
    <location>
        <begin position="232"/>
        <end position="252"/>
    </location>
</feature>
<reference evidence="3" key="1">
    <citation type="journal article" date="2014" name="Proc. Natl. Acad. Sci. U.S.A.">
        <title>Extensive sampling of basidiomycete genomes demonstrates inadequacy of the white-rot/brown-rot paradigm for wood decay fungi.</title>
        <authorList>
            <person name="Riley R."/>
            <person name="Salamov A.A."/>
            <person name="Brown D.W."/>
            <person name="Nagy L.G."/>
            <person name="Floudas D."/>
            <person name="Held B.W."/>
            <person name="Levasseur A."/>
            <person name="Lombard V."/>
            <person name="Morin E."/>
            <person name="Otillar R."/>
            <person name="Lindquist E.A."/>
            <person name="Sun H."/>
            <person name="LaButti K.M."/>
            <person name="Schmutz J."/>
            <person name="Jabbour D."/>
            <person name="Luo H."/>
            <person name="Baker S.E."/>
            <person name="Pisabarro A.G."/>
            <person name="Walton J.D."/>
            <person name="Blanchette R.A."/>
            <person name="Henrissat B."/>
            <person name="Martin F."/>
            <person name="Cullen D."/>
            <person name="Hibbett D.S."/>
            <person name="Grigoriev I.V."/>
        </authorList>
    </citation>
    <scope>NUCLEOTIDE SEQUENCE [LARGE SCALE GENOMIC DNA]</scope>
    <source>
        <strain evidence="3">CBS 339.88</strain>
    </source>
</reference>
<accession>A0A067SIS3</accession>
<keyword evidence="3" id="KW-1185">Reference proteome</keyword>
<feature type="compositionally biased region" description="Polar residues" evidence="1">
    <location>
        <begin position="365"/>
        <end position="380"/>
    </location>
</feature>
<feature type="compositionally biased region" description="Polar residues" evidence="1">
    <location>
        <begin position="326"/>
        <end position="335"/>
    </location>
</feature>
<evidence type="ECO:0000313" key="3">
    <source>
        <dbReference type="Proteomes" id="UP000027222"/>
    </source>
</evidence>
<feature type="compositionally biased region" description="Basic and acidic residues" evidence="1">
    <location>
        <begin position="176"/>
        <end position="191"/>
    </location>
</feature>
<feature type="compositionally biased region" description="Low complexity" evidence="1">
    <location>
        <begin position="162"/>
        <end position="175"/>
    </location>
</feature>
<dbReference type="Proteomes" id="UP000027222">
    <property type="component" value="Unassembled WGS sequence"/>
</dbReference>
<dbReference type="AlphaFoldDB" id="A0A067SIS3"/>
<evidence type="ECO:0000256" key="1">
    <source>
        <dbReference type="SAM" id="MobiDB-lite"/>
    </source>
</evidence>
<gene>
    <name evidence="2" type="ORF">GALMADRAFT_1069259</name>
</gene>